<protein>
    <submittedName>
        <fullName evidence="2">Uncharacterized protein</fullName>
    </submittedName>
</protein>
<organism evidence="2 3">
    <name type="scientific">Sphagnum jensenii</name>
    <dbReference type="NCBI Taxonomy" id="128206"/>
    <lineage>
        <taxon>Eukaryota</taxon>
        <taxon>Viridiplantae</taxon>
        <taxon>Streptophyta</taxon>
        <taxon>Embryophyta</taxon>
        <taxon>Bryophyta</taxon>
        <taxon>Sphagnophytina</taxon>
        <taxon>Sphagnopsida</taxon>
        <taxon>Sphagnales</taxon>
        <taxon>Sphagnaceae</taxon>
        <taxon>Sphagnum</taxon>
    </lineage>
</organism>
<evidence type="ECO:0000313" key="3">
    <source>
        <dbReference type="Proteomes" id="UP001497444"/>
    </source>
</evidence>
<proteinExistence type="predicted"/>
<feature type="compositionally biased region" description="Low complexity" evidence="1">
    <location>
        <begin position="146"/>
        <end position="163"/>
    </location>
</feature>
<reference evidence="2" key="1">
    <citation type="submission" date="2024-02" db="EMBL/GenBank/DDBJ databases">
        <authorList>
            <consortium name="ELIXIR-Norway"/>
            <consortium name="Elixir Norway"/>
        </authorList>
    </citation>
    <scope>NUCLEOTIDE SEQUENCE</scope>
</reference>
<keyword evidence="3" id="KW-1185">Reference proteome</keyword>
<name>A0ABP0WB17_9BRYO</name>
<feature type="compositionally biased region" description="Basic and acidic residues" evidence="1">
    <location>
        <begin position="167"/>
        <end position="183"/>
    </location>
</feature>
<dbReference type="Proteomes" id="UP001497444">
    <property type="component" value="Chromosome 16"/>
</dbReference>
<gene>
    <name evidence="2" type="ORF">CSSPJE1EN1_LOCUS9511</name>
</gene>
<evidence type="ECO:0000256" key="1">
    <source>
        <dbReference type="SAM" id="MobiDB-lite"/>
    </source>
</evidence>
<sequence>MSKELEDCRDQIKTMRINAGLPMPCRDEFLGPGKFGARSARVNQCPHKVGVVEVDPYAPTTPNVFNGGEGFPRSGPKPRGLKQLTPTYPIGTFVNASSSLPTFSIETVCPDPGRDAGRENKKKLIRPLHHKTMAAYRPSSSKKTESYSSSGRGGVNSRSGYNNNKRKIVEDSTLHHKQPRYDARPVSSAPSTSTRTLAPSERYNFYRFYGYAGQGAKTSNGWRHGSS</sequence>
<evidence type="ECO:0000313" key="2">
    <source>
        <dbReference type="EMBL" id="CAK9264033.1"/>
    </source>
</evidence>
<feature type="compositionally biased region" description="Basic residues" evidence="1">
    <location>
        <begin position="120"/>
        <end position="132"/>
    </location>
</feature>
<dbReference type="EMBL" id="OZ020111">
    <property type="protein sequence ID" value="CAK9264033.1"/>
    <property type="molecule type" value="Genomic_DNA"/>
</dbReference>
<accession>A0ABP0WB17</accession>
<feature type="compositionally biased region" description="Polar residues" evidence="1">
    <location>
        <begin position="188"/>
        <end position="197"/>
    </location>
</feature>
<feature type="region of interest" description="Disordered" evidence="1">
    <location>
        <begin position="110"/>
        <end position="197"/>
    </location>
</feature>